<dbReference type="InterPro" id="IPR038573">
    <property type="entry name" value="BrnT_sf"/>
</dbReference>
<dbReference type="AlphaFoldDB" id="A0A2Z5A9H2"/>
<dbReference type="RefSeq" id="WP_208694370.1">
    <property type="nucleotide sequence ID" value="NZ_CP022198.1"/>
</dbReference>
<gene>
    <name evidence="1" type="ORF">CE139_09010</name>
</gene>
<name>A0A2Z5A9H2_9PSED</name>
<accession>A0A2Z5A9H2</accession>
<dbReference type="Pfam" id="PF04365">
    <property type="entry name" value="BrnT_toxin"/>
    <property type="match status" value="1"/>
</dbReference>
<dbReference type="EMBL" id="CP022198">
    <property type="protein sequence ID" value="AXA65951.1"/>
    <property type="molecule type" value="Genomic_DNA"/>
</dbReference>
<organism evidence="1 2">
    <name type="scientific">Pseudomonas oryzihabitans</name>
    <dbReference type="NCBI Taxonomy" id="47885"/>
    <lineage>
        <taxon>Bacteria</taxon>
        <taxon>Pseudomonadati</taxon>
        <taxon>Pseudomonadota</taxon>
        <taxon>Gammaproteobacteria</taxon>
        <taxon>Pseudomonadales</taxon>
        <taxon>Pseudomonadaceae</taxon>
        <taxon>Pseudomonas</taxon>
    </lineage>
</organism>
<evidence type="ECO:0008006" key="3">
    <source>
        <dbReference type="Google" id="ProtNLM"/>
    </source>
</evidence>
<dbReference type="Proteomes" id="UP000250579">
    <property type="component" value="Chromosome"/>
</dbReference>
<dbReference type="Gene3D" id="3.10.450.530">
    <property type="entry name" value="Ribonuclease toxin, BrnT, of type II toxin-antitoxin system"/>
    <property type="match status" value="1"/>
</dbReference>
<reference evidence="1 2" key="1">
    <citation type="submission" date="2017-06" db="EMBL/GenBank/DDBJ databases">
        <title>Evolution towards high GC content and high-temperature stress adaptation in endophytic Pseudomonas oryzihabitans impacted its plant-growth promoting traits.</title>
        <authorList>
            <person name="Nascimento F.X."/>
        </authorList>
    </citation>
    <scope>NUCLEOTIDE SEQUENCE [LARGE SCALE GENOMIC DNA]</scope>
    <source>
        <strain evidence="1 2">MS8</strain>
    </source>
</reference>
<proteinExistence type="predicted"/>
<dbReference type="InterPro" id="IPR007460">
    <property type="entry name" value="BrnT_toxin"/>
</dbReference>
<sequence length="91" mass="10286">MDISFDPAKNTANIAARGLSFEAVVNFDFETALIWVDDRRIYPEVRYSALGLIAGRVHAVVFTETATGIRVISFRKANNREVKRYEQATHP</sequence>
<evidence type="ECO:0000313" key="2">
    <source>
        <dbReference type="Proteomes" id="UP000250579"/>
    </source>
</evidence>
<evidence type="ECO:0000313" key="1">
    <source>
        <dbReference type="EMBL" id="AXA65951.1"/>
    </source>
</evidence>
<protein>
    <recommendedName>
        <fullName evidence="3">BrnT family toxin</fullName>
    </recommendedName>
</protein>